<accession>A0ABU6ZL41</accession>
<dbReference type="InterPro" id="IPR006603">
    <property type="entry name" value="PQ-loop_rpt"/>
</dbReference>
<feature type="transmembrane region" description="Helical" evidence="5">
    <location>
        <begin position="67"/>
        <end position="85"/>
    </location>
</feature>
<proteinExistence type="predicted"/>
<evidence type="ECO:0000256" key="4">
    <source>
        <dbReference type="ARBA" id="ARBA00023136"/>
    </source>
</evidence>
<dbReference type="PANTHER" id="PTHR16201">
    <property type="entry name" value="SEVEN TRANSMEMBRANE PROTEIN 1-RELATED"/>
    <property type="match status" value="1"/>
</dbReference>
<evidence type="ECO:0000313" key="7">
    <source>
        <dbReference type="Proteomes" id="UP001341840"/>
    </source>
</evidence>
<reference evidence="6 7" key="1">
    <citation type="journal article" date="2023" name="Plants (Basel)">
        <title>Bridging the Gap: Combining Genomics and Transcriptomics Approaches to Understand Stylosanthes scabra, an Orphan Legume from the Brazilian Caatinga.</title>
        <authorList>
            <person name="Ferreira-Neto J.R.C."/>
            <person name="da Silva M.D."/>
            <person name="Binneck E."/>
            <person name="de Melo N.F."/>
            <person name="da Silva R.H."/>
            <person name="de Melo A.L.T.M."/>
            <person name="Pandolfi V."/>
            <person name="Bustamante F.O."/>
            <person name="Brasileiro-Vidal A.C."/>
            <person name="Benko-Iseppon A.M."/>
        </authorList>
    </citation>
    <scope>NUCLEOTIDE SEQUENCE [LARGE SCALE GENOMIC DNA]</scope>
    <source>
        <tissue evidence="6">Leaves</tissue>
    </source>
</reference>
<comment type="caution">
    <text evidence="6">The sequence shown here is derived from an EMBL/GenBank/DDBJ whole genome shotgun (WGS) entry which is preliminary data.</text>
</comment>
<protein>
    <submittedName>
        <fullName evidence="6">Uncharacterized protein</fullName>
    </submittedName>
</protein>
<keyword evidence="3 5" id="KW-1133">Transmembrane helix</keyword>
<dbReference type="Gene3D" id="1.20.1280.290">
    <property type="match status" value="1"/>
</dbReference>
<evidence type="ECO:0000313" key="6">
    <source>
        <dbReference type="EMBL" id="MED6222642.1"/>
    </source>
</evidence>
<organism evidence="6 7">
    <name type="scientific">Stylosanthes scabra</name>
    <dbReference type="NCBI Taxonomy" id="79078"/>
    <lineage>
        <taxon>Eukaryota</taxon>
        <taxon>Viridiplantae</taxon>
        <taxon>Streptophyta</taxon>
        <taxon>Embryophyta</taxon>
        <taxon>Tracheophyta</taxon>
        <taxon>Spermatophyta</taxon>
        <taxon>Magnoliopsida</taxon>
        <taxon>eudicotyledons</taxon>
        <taxon>Gunneridae</taxon>
        <taxon>Pentapetalae</taxon>
        <taxon>rosids</taxon>
        <taxon>fabids</taxon>
        <taxon>Fabales</taxon>
        <taxon>Fabaceae</taxon>
        <taxon>Papilionoideae</taxon>
        <taxon>50 kb inversion clade</taxon>
        <taxon>dalbergioids sensu lato</taxon>
        <taxon>Dalbergieae</taxon>
        <taxon>Pterocarpus clade</taxon>
        <taxon>Stylosanthes</taxon>
    </lineage>
</organism>
<keyword evidence="7" id="KW-1185">Reference proteome</keyword>
<evidence type="ECO:0000256" key="3">
    <source>
        <dbReference type="ARBA" id="ARBA00022989"/>
    </source>
</evidence>
<evidence type="ECO:0000256" key="2">
    <source>
        <dbReference type="ARBA" id="ARBA00022692"/>
    </source>
</evidence>
<keyword evidence="4 5" id="KW-0472">Membrane</keyword>
<dbReference type="PANTHER" id="PTHR16201:SF44">
    <property type="entry name" value="SEVEN TRANSMEMBRANE PROTEIN 1"/>
    <property type="match status" value="1"/>
</dbReference>
<feature type="transmembrane region" description="Helical" evidence="5">
    <location>
        <begin position="97"/>
        <end position="118"/>
    </location>
</feature>
<comment type="subcellular location">
    <subcellularLocation>
        <location evidence="1">Membrane</location>
        <topology evidence="1">Multi-pass membrane protein</topology>
    </subcellularLocation>
</comment>
<keyword evidence="2 5" id="KW-0812">Transmembrane</keyword>
<dbReference type="EMBL" id="JASCZI010272534">
    <property type="protein sequence ID" value="MED6222642.1"/>
    <property type="molecule type" value="Genomic_DNA"/>
</dbReference>
<gene>
    <name evidence="6" type="ORF">PIB30_066287</name>
</gene>
<dbReference type="SMART" id="SM00679">
    <property type="entry name" value="CTNS"/>
    <property type="match status" value="1"/>
</dbReference>
<dbReference type="InterPro" id="IPR051415">
    <property type="entry name" value="LAAT-1"/>
</dbReference>
<feature type="non-terminal residue" evidence="6">
    <location>
        <position position="180"/>
    </location>
</feature>
<name>A0ABU6ZL41_9FABA</name>
<evidence type="ECO:0000256" key="1">
    <source>
        <dbReference type="ARBA" id="ARBA00004141"/>
    </source>
</evidence>
<evidence type="ECO:0000256" key="5">
    <source>
        <dbReference type="SAM" id="Phobius"/>
    </source>
</evidence>
<dbReference type="Proteomes" id="UP001341840">
    <property type="component" value="Unassembled WGS sequence"/>
</dbReference>
<feature type="transmembrane region" description="Helical" evidence="5">
    <location>
        <begin position="34"/>
        <end position="55"/>
    </location>
</feature>
<dbReference type="Pfam" id="PF04193">
    <property type="entry name" value="PQ-loop"/>
    <property type="match status" value="1"/>
</dbReference>
<sequence length="180" mass="19984">MGMLGISITSLCLGNHHCVELVEKLMMSNNVRETISVTLGAISVIVWVIAEIPQIITNYREKSTEGLSVAFLMTWIIGDIFNVFGCMLEPATLPTQLYTAVLYFIITLSLCSQAIYYGHIYSPIKYQKQLKISNDEQVEIPANLEQNYGGRNNGGEADQSKECDDFNTHNALSSTIPILT</sequence>